<name>A0A0W0VE53_9GAMM</name>
<sequence>MANSTNHILAKLNHLSSVAKSKEVEQKTSPVAAKEVIAPSSTTGLSFSDLVNDCLTKKDKHDYTPQS</sequence>
<dbReference type="EMBL" id="LNYJ01000011">
    <property type="protein sequence ID" value="KTD18360.1"/>
    <property type="molecule type" value="Genomic_DNA"/>
</dbReference>
<dbReference type="STRING" id="456.Ljor_2666"/>
<dbReference type="OrthoDB" id="9996398at2"/>
<dbReference type="RefSeq" id="WP_058472028.1">
    <property type="nucleotide sequence ID" value="NZ_CAAAIC010000006.1"/>
</dbReference>
<evidence type="ECO:0000313" key="2">
    <source>
        <dbReference type="Proteomes" id="UP000055035"/>
    </source>
</evidence>
<dbReference type="Proteomes" id="UP000055035">
    <property type="component" value="Unassembled WGS sequence"/>
</dbReference>
<protein>
    <submittedName>
        <fullName evidence="1">Uncharacterized protein</fullName>
    </submittedName>
</protein>
<reference evidence="1 2" key="1">
    <citation type="submission" date="2015-11" db="EMBL/GenBank/DDBJ databases">
        <title>Genomic analysis of 38 Legionella species identifies large and diverse effector repertoires.</title>
        <authorList>
            <person name="Burstein D."/>
            <person name="Amaro F."/>
            <person name="Zusman T."/>
            <person name="Lifshitz Z."/>
            <person name="Cohen O."/>
            <person name="Gilbert J.A."/>
            <person name="Pupko T."/>
            <person name="Shuman H.A."/>
            <person name="Segal G."/>
        </authorList>
    </citation>
    <scope>NUCLEOTIDE SEQUENCE [LARGE SCALE GENOMIC DNA]</scope>
    <source>
        <strain evidence="1 2">BL-540</strain>
    </source>
</reference>
<accession>A0A0W0VE53</accession>
<proteinExistence type="predicted"/>
<organism evidence="1 2">
    <name type="scientific">Legionella jordanis</name>
    <dbReference type="NCBI Taxonomy" id="456"/>
    <lineage>
        <taxon>Bacteria</taxon>
        <taxon>Pseudomonadati</taxon>
        <taxon>Pseudomonadota</taxon>
        <taxon>Gammaproteobacteria</taxon>
        <taxon>Legionellales</taxon>
        <taxon>Legionellaceae</taxon>
        <taxon>Legionella</taxon>
    </lineage>
</organism>
<gene>
    <name evidence="1" type="ORF">Ljor_2666</name>
</gene>
<evidence type="ECO:0000313" key="1">
    <source>
        <dbReference type="EMBL" id="KTD18360.1"/>
    </source>
</evidence>
<keyword evidence="2" id="KW-1185">Reference proteome</keyword>
<dbReference type="PATRIC" id="fig|456.5.peg.2859"/>
<comment type="caution">
    <text evidence="1">The sequence shown here is derived from an EMBL/GenBank/DDBJ whole genome shotgun (WGS) entry which is preliminary data.</text>
</comment>
<dbReference type="AlphaFoldDB" id="A0A0W0VE53"/>